<organism evidence="2 3">
    <name type="scientific">Nannocystis punicea</name>
    <dbReference type="NCBI Taxonomy" id="2995304"/>
    <lineage>
        <taxon>Bacteria</taxon>
        <taxon>Pseudomonadati</taxon>
        <taxon>Myxococcota</taxon>
        <taxon>Polyangia</taxon>
        <taxon>Nannocystales</taxon>
        <taxon>Nannocystaceae</taxon>
        <taxon>Nannocystis</taxon>
    </lineage>
</organism>
<sequence length="356" mass="38427">MLSAQTGEDVELMRIDADFAADSAMAQPVFGPDGTAYVTNVWLTAIAPDWSELFTVETDVSAVVAPDGTFYTALTSTYDTMPEVHARDPEGSVLWMRDLTGAPWPPMVLTDGTLLFLGHRSETDDLALQALEPTTGADVWSYSFGPGDILDRGSLLASSTDEVYVRTRLGQLFAIDATTHEPLWSTMERFSEVALDEAGGRLVTRRGIQEGNYSYVEIGKVDVATGAYAPVTKFPVMCGGCSPSAFALAKDGWVHFSYVGSLFGLNLDDPDATWELETSSTDAPVIGGDGTIYVAAHRDQQNVVTAVHADGTLRWTSVLEDAVEPSSWAGTYTSIDPQGRLIVAFATNETVYRVNH</sequence>
<accession>A0ABY7GSS3</accession>
<dbReference type="RefSeq" id="WP_269032340.1">
    <property type="nucleotide sequence ID" value="NZ_CP114040.1"/>
</dbReference>
<evidence type="ECO:0000313" key="3">
    <source>
        <dbReference type="Proteomes" id="UP001164459"/>
    </source>
</evidence>
<dbReference type="SUPFAM" id="SSF50998">
    <property type="entry name" value="Quinoprotein alcohol dehydrogenase-like"/>
    <property type="match status" value="1"/>
</dbReference>
<dbReference type="InterPro" id="IPR018391">
    <property type="entry name" value="PQQ_b-propeller_rpt"/>
</dbReference>
<protein>
    <submittedName>
        <fullName evidence="2">PQQ-binding-like beta-propeller repeat protein</fullName>
    </submittedName>
</protein>
<keyword evidence="3" id="KW-1185">Reference proteome</keyword>
<name>A0ABY7GSS3_9BACT</name>
<dbReference type="EMBL" id="CP114040">
    <property type="protein sequence ID" value="WAS90006.1"/>
    <property type="molecule type" value="Genomic_DNA"/>
</dbReference>
<reference evidence="2" key="1">
    <citation type="submission" date="2022-11" db="EMBL/GenBank/DDBJ databases">
        <title>Minimal conservation of predation-associated metabolite biosynthetic gene clusters underscores biosynthetic potential of Myxococcota including descriptions for ten novel species: Archangium lansinium sp. nov., Myxococcus landrumus sp. nov., Nannocystis bai.</title>
        <authorList>
            <person name="Ahearne A."/>
            <person name="Stevens C."/>
            <person name="Dowd S."/>
        </authorList>
    </citation>
    <scope>NUCLEOTIDE SEQUENCE</scope>
    <source>
        <strain evidence="2">Fl3</strain>
    </source>
</reference>
<gene>
    <name evidence="2" type="ORF">O0S08_27750</name>
</gene>
<feature type="domain" description="Pyrrolo-quinoline quinone repeat" evidence="1">
    <location>
        <begin position="128"/>
        <end position="352"/>
    </location>
</feature>
<evidence type="ECO:0000313" key="2">
    <source>
        <dbReference type="EMBL" id="WAS90006.1"/>
    </source>
</evidence>
<dbReference type="InterPro" id="IPR015943">
    <property type="entry name" value="WD40/YVTN_repeat-like_dom_sf"/>
</dbReference>
<dbReference type="SMART" id="SM00564">
    <property type="entry name" value="PQQ"/>
    <property type="match status" value="4"/>
</dbReference>
<dbReference type="Pfam" id="PF13360">
    <property type="entry name" value="PQQ_2"/>
    <property type="match status" value="1"/>
</dbReference>
<dbReference type="InterPro" id="IPR011047">
    <property type="entry name" value="Quinoprotein_ADH-like_sf"/>
</dbReference>
<dbReference type="Proteomes" id="UP001164459">
    <property type="component" value="Chromosome"/>
</dbReference>
<evidence type="ECO:0000259" key="1">
    <source>
        <dbReference type="Pfam" id="PF13360"/>
    </source>
</evidence>
<proteinExistence type="predicted"/>
<dbReference type="InterPro" id="IPR002372">
    <property type="entry name" value="PQQ_rpt_dom"/>
</dbReference>
<dbReference type="Gene3D" id="2.130.10.10">
    <property type="entry name" value="YVTN repeat-like/Quinoprotein amine dehydrogenase"/>
    <property type="match status" value="1"/>
</dbReference>